<dbReference type="InterPro" id="IPR001375">
    <property type="entry name" value="Peptidase_S9_cat"/>
</dbReference>
<dbReference type="Proteomes" id="UP000204551">
    <property type="component" value="Chromosome"/>
</dbReference>
<evidence type="ECO:0000313" key="3">
    <source>
        <dbReference type="Proteomes" id="UP000204551"/>
    </source>
</evidence>
<dbReference type="RefSeq" id="WP_093979528.1">
    <property type="nucleotide sequence ID" value="NZ_CP022515.1"/>
</dbReference>
<dbReference type="PANTHER" id="PTHR43265:SF1">
    <property type="entry name" value="ESTERASE ESTD"/>
    <property type="match status" value="1"/>
</dbReference>
<dbReference type="InterPro" id="IPR053145">
    <property type="entry name" value="AB_hydrolase_Est10"/>
</dbReference>
<evidence type="ECO:0000313" key="2">
    <source>
        <dbReference type="EMBL" id="ASO07203.1"/>
    </source>
</evidence>
<dbReference type="InterPro" id="IPR029058">
    <property type="entry name" value="AB_hydrolase_fold"/>
</dbReference>
<dbReference type="KEGG" id="aalg:AREALGSMS7_03793"/>
<name>A0A221V113_9FLAO</name>
<sequence>MKYFGFVVIACFTATLQAQYFKGSIDSGKTTFNYQIKLVPIEGQTRAFFSSLAMNAFEIPCQNTTFDKDSLKFYVISDYYTYEYIFLPQNRKLNGHLKVYSNETEQLLNSFETNLVRENKTNSDLMEQQELTFVSNKLKLHGTLWKPKVPLNKGLLFVTSSQGNDRSGTNAEAQFFTNLGYTVFNYDKRGTGRSDGDWQSATIEELCTDDINALEFFSTISAIPLSNIGIKGSSQGGIKIPYILSKIPDLGFGISISCPSGTLMESDLNHWKNLNYDQFGEANIDQALIVQKAGYDYLAGNINYDSLLEIKNKNSREDWFRHIWIPEKDVQRDYKLNFSGLPYFEKINQPVMVIQGLSDEIIPMNSYKTIEKAIIKSNSNNYKVITLKNTSHSMMYVNNEFPYFQLLTPDYLLVITEWLKTIEAR</sequence>
<protein>
    <submittedName>
        <fullName evidence="2">Prolyl oligopeptidase family protein</fullName>
    </submittedName>
</protein>
<proteinExistence type="predicted"/>
<accession>A0A221V113</accession>
<feature type="domain" description="Peptidase S9 prolyl oligopeptidase catalytic" evidence="1">
    <location>
        <begin position="170"/>
        <end position="400"/>
    </location>
</feature>
<reference evidence="2 3" key="1">
    <citation type="submission" date="2017-07" db="EMBL/GenBank/DDBJ databases">
        <title>Genome Sequence of Arenibacter algicola Strain SMS7 Isolated from a culture of the Diatom Skeletonema marinoi.</title>
        <authorList>
            <person name="Topel M."/>
            <person name="Pinder M.I.M."/>
            <person name="Johansson O.N."/>
            <person name="Kourtchenko O."/>
            <person name="Godhe A."/>
            <person name="Clarke A.K."/>
        </authorList>
    </citation>
    <scope>NUCLEOTIDE SEQUENCE [LARGE SCALE GENOMIC DNA]</scope>
    <source>
        <strain evidence="2 3">SMS7</strain>
    </source>
</reference>
<dbReference type="PANTHER" id="PTHR43265">
    <property type="entry name" value="ESTERASE ESTD"/>
    <property type="match status" value="1"/>
</dbReference>
<dbReference type="GO" id="GO:0052689">
    <property type="term" value="F:carboxylic ester hydrolase activity"/>
    <property type="evidence" value="ECO:0007669"/>
    <property type="project" value="TreeGrafter"/>
</dbReference>
<dbReference type="Pfam" id="PF00326">
    <property type="entry name" value="Peptidase_S9"/>
    <property type="match status" value="1"/>
</dbReference>
<gene>
    <name evidence="2" type="ORF">AREALGSMS7_03793</name>
</gene>
<dbReference type="EMBL" id="CP022515">
    <property type="protein sequence ID" value="ASO07203.1"/>
    <property type="molecule type" value="Genomic_DNA"/>
</dbReference>
<organism evidence="2 3">
    <name type="scientific">Arenibacter algicola</name>
    <dbReference type="NCBI Taxonomy" id="616991"/>
    <lineage>
        <taxon>Bacteria</taxon>
        <taxon>Pseudomonadati</taxon>
        <taxon>Bacteroidota</taxon>
        <taxon>Flavobacteriia</taxon>
        <taxon>Flavobacteriales</taxon>
        <taxon>Flavobacteriaceae</taxon>
        <taxon>Arenibacter</taxon>
    </lineage>
</organism>
<dbReference type="AlphaFoldDB" id="A0A221V113"/>
<evidence type="ECO:0000259" key="1">
    <source>
        <dbReference type="Pfam" id="PF00326"/>
    </source>
</evidence>
<dbReference type="Gene3D" id="3.40.50.1820">
    <property type="entry name" value="alpha/beta hydrolase"/>
    <property type="match status" value="1"/>
</dbReference>
<dbReference type="SUPFAM" id="SSF53474">
    <property type="entry name" value="alpha/beta-Hydrolases"/>
    <property type="match status" value="1"/>
</dbReference>